<accession>A0ACC3DT94</accession>
<evidence type="ECO:0000313" key="2">
    <source>
        <dbReference type="Proteomes" id="UP001186974"/>
    </source>
</evidence>
<name>A0ACC3DT94_9PEZI</name>
<comment type="caution">
    <text evidence="1">The sequence shown here is derived from an EMBL/GenBank/DDBJ whole genome shotgun (WGS) entry which is preliminary data.</text>
</comment>
<evidence type="ECO:0000313" key="1">
    <source>
        <dbReference type="EMBL" id="KAK3079954.1"/>
    </source>
</evidence>
<sequence>MLTGEVIFTNRDHPDYRRDPRGVIFELSSKCNLDVVEKDEQWRDVGQRPKDFIKRLLVLDETKRMDVKQALAHSWFTHRSYAKEFEEVYHKAISNWRPHKQTPNLVEALDPGQLLTKVKSAPFSNKHACEASSRFFGPKSAKHSQAHAVFMRKRSLNAANFPRIAEEDDGCGQPKISLENSMVTSSQASSIVQPPVTDANLIQGGISQLTLSQSGGMASSPDPIQTSEHSLDPMNLSAVAPNNDFYDDESDNVRINATPTPCPSPTNEPFADTEDFVPETPGGAREADRKRSGNSMTDEGLGPDHPHACQQRGLDMQDASFRQAKRLRVT</sequence>
<reference evidence="1" key="1">
    <citation type="submission" date="2024-09" db="EMBL/GenBank/DDBJ databases">
        <title>Black Yeasts Isolated from many extreme environments.</title>
        <authorList>
            <person name="Coleine C."/>
            <person name="Stajich J.E."/>
            <person name="Selbmann L."/>
        </authorList>
    </citation>
    <scope>NUCLEOTIDE SEQUENCE</scope>
    <source>
        <strain evidence="1">CCFEE 5737</strain>
    </source>
</reference>
<dbReference type="Proteomes" id="UP001186974">
    <property type="component" value="Unassembled WGS sequence"/>
</dbReference>
<dbReference type="EMBL" id="JAWDJW010000827">
    <property type="protein sequence ID" value="KAK3079954.1"/>
    <property type="molecule type" value="Genomic_DNA"/>
</dbReference>
<organism evidence="1 2">
    <name type="scientific">Coniosporium uncinatum</name>
    <dbReference type="NCBI Taxonomy" id="93489"/>
    <lineage>
        <taxon>Eukaryota</taxon>
        <taxon>Fungi</taxon>
        <taxon>Dikarya</taxon>
        <taxon>Ascomycota</taxon>
        <taxon>Pezizomycotina</taxon>
        <taxon>Dothideomycetes</taxon>
        <taxon>Dothideomycetes incertae sedis</taxon>
        <taxon>Coniosporium</taxon>
    </lineage>
</organism>
<proteinExistence type="predicted"/>
<keyword evidence="2" id="KW-1185">Reference proteome</keyword>
<gene>
    <name evidence="1" type="ORF">LTS18_003507</name>
</gene>
<protein>
    <submittedName>
        <fullName evidence="1">Uncharacterized protein</fullName>
    </submittedName>
</protein>